<dbReference type="Gene3D" id="3.40.50.300">
    <property type="entry name" value="P-loop containing nucleotide triphosphate hydrolases"/>
    <property type="match status" value="1"/>
</dbReference>
<dbReference type="FunFam" id="2.60.120.1030:FF:000001">
    <property type="entry name" value="Protein CLP1 homolog 5"/>
    <property type="match status" value="1"/>
</dbReference>
<feature type="binding site" evidence="9">
    <location>
        <begin position="134"/>
        <end position="139"/>
    </location>
    <ligand>
        <name>ATP</name>
        <dbReference type="ChEBI" id="CHEBI:30616"/>
    </ligand>
</feature>
<accession>A0A5J5EJ76</accession>
<dbReference type="FunCoup" id="A0A5J5EJ76">
    <property type="interactions" value="853"/>
</dbReference>
<dbReference type="GO" id="GO:0051731">
    <property type="term" value="F:polynucleotide 5'-hydroxyl-kinase activity"/>
    <property type="evidence" value="ECO:0007669"/>
    <property type="project" value="InterPro"/>
</dbReference>
<evidence type="ECO:0000256" key="3">
    <source>
        <dbReference type="ARBA" id="ARBA00018706"/>
    </source>
</evidence>
<comment type="function">
    <text evidence="9">Required for endonucleolytic cleavage during polyadenylation-dependent pre-mRNA 3'-end formation.</text>
</comment>
<dbReference type="PANTHER" id="PTHR12755:SF6">
    <property type="entry name" value="POLYRIBONUCLEOTIDE 5'-HYDROXYL-KINASE CLP1"/>
    <property type="match status" value="1"/>
</dbReference>
<evidence type="ECO:0000256" key="9">
    <source>
        <dbReference type="HAMAP-Rule" id="MF_03035"/>
    </source>
</evidence>
<dbReference type="InterPro" id="IPR038238">
    <property type="entry name" value="Clp1_C_sf"/>
</dbReference>
<dbReference type="SUPFAM" id="SSF52540">
    <property type="entry name" value="P-loop containing nucleoside triphosphate hydrolases"/>
    <property type="match status" value="1"/>
</dbReference>
<dbReference type="PANTHER" id="PTHR12755">
    <property type="entry name" value="CLEAVAGE/POLYADENYLATION FACTOR IA SUBUNIT CLP1P"/>
    <property type="match status" value="1"/>
</dbReference>
<dbReference type="AlphaFoldDB" id="A0A5J5EJ76"/>
<evidence type="ECO:0000259" key="10">
    <source>
        <dbReference type="Pfam" id="PF06807"/>
    </source>
</evidence>
<dbReference type="GO" id="GO:0031124">
    <property type="term" value="P:mRNA 3'-end processing"/>
    <property type="evidence" value="ECO:0007669"/>
    <property type="project" value="UniProtKB-UniRule"/>
</dbReference>
<evidence type="ECO:0000313" key="14">
    <source>
        <dbReference type="Proteomes" id="UP000326924"/>
    </source>
</evidence>
<dbReference type="InterPro" id="IPR032319">
    <property type="entry name" value="CLP1_P"/>
</dbReference>
<dbReference type="Pfam" id="PF16573">
    <property type="entry name" value="CLP1_N"/>
    <property type="match status" value="1"/>
</dbReference>
<keyword evidence="14" id="KW-1185">Reference proteome</keyword>
<evidence type="ECO:0000259" key="11">
    <source>
        <dbReference type="Pfam" id="PF16573"/>
    </source>
</evidence>
<dbReference type="InterPro" id="IPR010655">
    <property type="entry name" value="Clp1_C"/>
</dbReference>
<dbReference type="EMBL" id="VXIS01000289">
    <property type="protein sequence ID" value="KAA8895089.1"/>
    <property type="molecule type" value="Genomic_DNA"/>
</dbReference>
<comment type="function">
    <text evidence="1">Polynucleotide 5'-kinase involved in rRNA processing.</text>
</comment>
<protein>
    <recommendedName>
        <fullName evidence="4">Polynucleotide 5'-hydroxyl-kinase GRC3</fullName>
    </recommendedName>
    <alternativeName>
        <fullName evidence="3">Polynucleotide 5'-hydroxyl-kinase grc3</fullName>
    </alternativeName>
</protein>
<reference evidence="13 14" key="1">
    <citation type="submission" date="2019-09" db="EMBL/GenBank/DDBJ databases">
        <title>Draft genome of the ectomycorrhizal ascomycete Sphaerosporella brunnea.</title>
        <authorList>
            <consortium name="DOE Joint Genome Institute"/>
            <person name="Benucci G.M."/>
            <person name="Marozzi G."/>
            <person name="Antonielli L."/>
            <person name="Sanchez S."/>
            <person name="Marco P."/>
            <person name="Wang X."/>
            <person name="Falini L.B."/>
            <person name="Barry K."/>
            <person name="Haridas S."/>
            <person name="Lipzen A."/>
            <person name="Labutti K."/>
            <person name="Grigoriev I.V."/>
            <person name="Murat C."/>
            <person name="Martin F."/>
            <person name="Albertini E."/>
            <person name="Donnini D."/>
            <person name="Bonito G."/>
        </authorList>
    </citation>
    <scope>NUCLEOTIDE SEQUENCE [LARGE SCALE GENOMIC DNA]</scope>
    <source>
        <strain evidence="13 14">Sb_GMNB300</strain>
    </source>
</reference>
<dbReference type="OrthoDB" id="258143at2759"/>
<dbReference type="GO" id="GO:0005849">
    <property type="term" value="C:mRNA cleavage factor complex"/>
    <property type="evidence" value="ECO:0007669"/>
    <property type="project" value="UniProtKB-UniRule"/>
</dbReference>
<sequence>MSVPGLLPGLQQLSEAVETPSETIQELQAGREWRFEVAFGSTIEIKVTRGTAEIFGTELPVGNKFSFTGIKSAIYTWTGCTLEITGTPSVEYTSEETPMNMYANAHFALEKLRGKAAESPTAQGPRAMIIGPHDAGKTSLLKILTGYAVRQGRRPVVVNLDPREGMLSLPGTLTAVSFSTIMDVEEGFGTSPTSGPSPVPAKLPLVYYYGVENPEGNEKLYKSLVSRLALAVSSKLSEDDYSRTSGCIIDTSGFIAQSSGYDMIQHIVAEFSVDTLLVLGSERLYSDMCRRFEDRPQNPVTVVKLQKSGGCVDREESFMKQSRETAIREYFFGEPKRTLSPYTMSVVFDDLKVWRVGQASNVGSELLPAGEELKQPLYITTEPSVLLQHSIMAVVNANLDDSEEALAESTVMGFVYVASVDDQKRYMKILAPVSGRLPPKPLIVSSYPEPTFSLVG</sequence>
<dbReference type="GO" id="GO:0005524">
    <property type="term" value="F:ATP binding"/>
    <property type="evidence" value="ECO:0007669"/>
    <property type="project" value="UniProtKB-UniRule"/>
</dbReference>
<evidence type="ECO:0000256" key="1">
    <source>
        <dbReference type="ARBA" id="ARBA00003798"/>
    </source>
</evidence>
<keyword evidence="6 9" id="KW-0547">Nucleotide-binding</keyword>
<dbReference type="Gene3D" id="2.60.120.1030">
    <property type="entry name" value="Clp1, DNA binding domain"/>
    <property type="match status" value="1"/>
</dbReference>
<dbReference type="InterPro" id="IPR045116">
    <property type="entry name" value="Clp1/Grc3"/>
</dbReference>
<keyword evidence="8 9" id="KW-0539">Nucleus</keyword>
<dbReference type="Gene3D" id="2.40.30.330">
    <property type="entry name" value="Pre-mRNA cleavage complex subunit Clp1, C-terminal domain"/>
    <property type="match status" value="1"/>
</dbReference>
<evidence type="ECO:0000259" key="12">
    <source>
        <dbReference type="Pfam" id="PF16575"/>
    </source>
</evidence>
<evidence type="ECO:0000256" key="5">
    <source>
        <dbReference type="ARBA" id="ARBA00022664"/>
    </source>
</evidence>
<dbReference type="Pfam" id="PF06807">
    <property type="entry name" value="Clp1"/>
    <property type="match status" value="1"/>
</dbReference>
<organism evidence="13 14">
    <name type="scientific">Sphaerosporella brunnea</name>
    <dbReference type="NCBI Taxonomy" id="1250544"/>
    <lineage>
        <taxon>Eukaryota</taxon>
        <taxon>Fungi</taxon>
        <taxon>Dikarya</taxon>
        <taxon>Ascomycota</taxon>
        <taxon>Pezizomycotina</taxon>
        <taxon>Pezizomycetes</taxon>
        <taxon>Pezizales</taxon>
        <taxon>Pyronemataceae</taxon>
        <taxon>Sphaerosporella</taxon>
    </lineage>
</organism>
<evidence type="ECO:0000256" key="4">
    <source>
        <dbReference type="ARBA" id="ARBA00019824"/>
    </source>
</evidence>
<dbReference type="InterPro" id="IPR028606">
    <property type="entry name" value="Clp1"/>
</dbReference>
<comment type="subcellular location">
    <subcellularLocation>
        <location evidence="2 9">Nucleus</location>
    </subcellularLocation>
</comment>
<feature type="binding site" evidence="9">
    <location>
        <position position="71"/>
    </location>
    <ligand>
        <name>ATP</name>
        <dbReference type="ChEBI" id="CHEBI:30616"/>
    </ligand>
</feature>
<dbReference type="InParanoid" id="A0A5J5EJ76"/>
<comment type="subunit">
    <text evidence="9">Component of a pre-mRNA cleavage factor complex. Interacts directly with PCF11.</text>
</comment>
<evidence type="ECO:0000256" key="6">
    <source>
        <dbReference type="ARBA" id="ARBA00022741"/>
    </source>
</evidence>
<keyword evidence="7 9" id="KW-0067">ATP-binding</keyword>
<evidence type="ECO:0000256" key="8">
    <source>
        <dbReference type="ARBA" id="ARBA00023242"/>
    </source>
</evidence>
<feature type="domain" description="Clp1 C-terminal" evidence="10">
    <location>
        <begin position="339"/>
        <end position="448"/>
    </location>
</feature>
<dbReference type="InterPro" id="IPR038239">
    <property type="entry name" value="Clp1_N_sf"/>
</dbReference>
<name>A0A5J5EJ76_9PEZI</name>
<evidence type="ECO:0000313" key="13">
    <source>
        <dbReference type="EMBL" id="KAA8895089.1"/>
    </source>
</evidence>
<proteinExistence type="inferred from homology"/>
<comment type="similarity">
    <text evidence="9">Belongs to the Clp1 family. Clp1 subfamily.</text>
</comment>
<evidence type="ECO:0000256" key="2">
    <source>
        <dbReference type="ARBA" id="ARBA00004123"/>
    </source>
</evidence>
<dbReference type="InterPro" id="IPR032324">
    <property type="entry name" value="Clp1_N"/>
</dbReference>
<feature type="binding site" evidence="9">
    <location>
        <position position="32"/>
    </location>
    <ligand>
        <name>ATP</name>
        <dbReference type="ChEBI" id="CHEBI:30616"/>
    </ligand>
</feature>
<dbReference type="HAMAP" id="MF_03035">
    <property type="entry name" value="Clp1"/>
    <property type="match status" value="1"/>
</dbReference>
<dbReference type="InterPro" id="IPR027417">
    <property type="entry name" value="P-loop_NTPase"/>
</dbReference>
<feature type="domain" description="Clp1 N-terminal" evidence="11">
    <location>
        <begin position="26"/>
        <end position="116"/>
    </location>
</feature>
<dbReference type="Pfam" id="PF16575">
    <property type="entry name" value="CLP1_P"/>
    <property type="match status" value="1"/>
</dbReference>
<gene>
    <name evidence="9" type="primary">CLP1</name>
    <name evidence="13" type="ORF">FN846DRAFT_894485</name>
</gene>
<comment type="caution">
    <text evidence="13">The sequence shown here is derived from an EMBL/GenBank/DDBJ whole genome shotgun (WGS) entry which is preliminary data.</text>
</comment>
<dbReference type="GO" id="GO:0006388">
    <property type="term" value="P:tRNA splicing, via endonucleolytic cleavage and ligation"/>
    <property type="evidence" value="ECO:0007669"/>
    <property type="project" value="TreeGrafter"/>
</dbReference>
<evidence type="ECO:0000256" key="7">
    <source>
        <dbReference type="ARBA" id="ARBA00022840"/>
    </source>
</evidence>
<dbReference type="Proteomes" id="UP000326924">
    <property type="component" value="Unassembled WGS sequence"/>
</dbReference>
<feature type="domain" description="Clp1 P-loop" evidence="12">
    <location>
        <begin position="131"/>
        <end position="332"/>
    </location>
</feature>
<keyword evidence="5 9" id="KW-0507">mRNA processing</keyword>